<protein>
    <submittedName>
        <fullName evidence="2">Transcriptional repressor NsrR</fullName>
    </submittedName>
</protein>
<name>W7QA52_9ALTE</name>
<dbReference type="RefSeq" id="WP_035015679.1">
    <property type="nucleotide sequence ID" value="NZ_ARZY01000034.1"/>
</dbReference>
<dbReference type="PANTHER" id="PTHR33221">
    <property type="entry name" value="WINGED HELIX-TURN-HELIX TRANSCRIPTIONAL REGULATOR, RRF2 FAMILY"/>
    <property type="match status" value="1"/>
</dbReference>
<dbReference type="InterPro" id="IPR030489">
    <property type="entry name" value="TR_Rrf2-type_CS"/>
</dbReference>
<dbReference type="InterPro" id="IPR036390">
    <property type="entry name" value="WH_DNA-bd_sf"/>
</dbReference>
<dbReference type="GO" id="GO:0003700">
    <property type="term" value="F:DNA-binding transcription factor activity"/>
    <property type="evidence" value="ECO:0007669"/>
    <property type="project" value="TreeGrafter"/>
</dbReference>
<dbReference type="Pfam" id="PF02082">
    <property type="entry name" value="Rrf2"/>
    <property type="match status" value="1"/>
</dbReference>
<dbReference type="PANTHER" id="PTHR33221:SF4">
    <property type="entry name" value="HTH-TYPE TRANSCRIPTIONAL REPRESSOR NSRR"/>
    <property type="match status" value="1"/>
</dbReference>
<dbReference type="GO" id="GO:0005829">
    <property type="term" value="C:cytosol"/>
    <property type="evidence" value="ECO:0007669"/>
    <property type="project" value="TreeGrafter"/>
</dbReference>
<dbReference type="EMBL" id="ARZY01000034">
    <property type="protein sequence ID" value="EWH08876.1"/>
    <property type="molecule type" value="Genomic_DNA"/>
</dbReference>
<proteinExistence type="predicted"/>
<dbReference type="STRING" id="1328313.DS2_15149"/>
<keyword evidence="3" id="KW-1185">Reference proteome</keyword>
<dbReference type="AlphaFoldDB" id="W7QA52"/>
<dbReference type="PROSITE" id="PS01332">
    <property type="entry name" value="HTH_RRF2_1"/>
    <property type="match status" value="1"/>
</dbReference>
<dbReference type="Proteomes" id="UP000019276">
    <property type="component" value="Unassembled WGS sequence"/>
</dbReference>
<accession>W7QA52</accession>
<evidence type="ECO:0000313" key="2">
    <source>
        <dbReference type="EMBL" id="EWH08876.1"/>
    </source>
</evidence>
<dbReference type="InterPro" id="IPR036388">
    <property type="entry name" value="WH-like_DNA-bd_sf"/>
</dbReference>
<dbReference type="eggNOG" id="COG1959">
    <property type="taxonomic scope" value="Bacteria"/>
</dbReference>
<evidence type="ECO:0000313" key="3">
    <source>
        <dbReference type="Proteomes" id="UP000019276"/>
    </source>
</evidence>
<keyword evidence="1" id="KW-0238">DNA-binding</keyword>
<sequence length="145" mass="16035">MQLTRFTDYALRTLIFLAEKPAGFKMSLGQLANFFDMNLNHLQKVSQKLVQLGYIESSRGKQGGISLAIDSHQITIAEVVRNIEPELFAVDCEGTECPIRTSCNLRGVFGSAMNAFMAELEAKTLADVAYKGPGKFDDLLLMEPI</sequence>
<dbReference type="SUPFAM" id="SSF46785">
    <property type="entry name" value="Winged helix' DNA-binding domain"/>
    <property type="match status" value="1"/>
</dbReference>
<organism evidence="2 3">
    <name type="scientific">Catenovulum agarivorans DS-2</name>
    <dbReference type="NCBI Taxonomy" id="1328313"/>
    <lineage>
        <taxon>Bacteria</taxon>
        <taxon>Pseudomonadati</taxon>
        <taxon>Pseudomonadota</taxon>
        <taxon>Gammaproteobacteria</taxon>
        <taxon>Alteromonadales</taxon>
        <taxon>Alteromonadaceae</taxon>
        <taxon>Catenovulum</taxon>
    </lineage>
</organism>
<dbReference type="PROSITE" id="PS51197">
    <property type="entry name" value="HTH_RRF2_2"/>
    <property type="match status" value="1"/>
</dbReference>
<gene>
    <name evidence="2" type="ORF">DS2_15149</name>
</gene>
<dbReference type="Gene3D" id="1.10.10.10">
    <property type="entry name" value="Winged helix-like DNA-binding domain superfamily/Winged helix DNA-binding domain"/>
    <property type="match status" value="1"/>
</dbReference>
<dbReference type="NCBIfam" id="TIGR00738">
    <property type="entry name" value="rrf2_super"/>
    <property type="match status" value="1"/>
</dbReference>
<reference evidence="2 3" key="1">
    <citation type="journal article" date="2014" name="Genome Announc.">
        <title>Draft Genome Sequence of the Agar-Degrading Bacterium Catenovulum sp. Strain DS-2, Isolated from Intestines of Haliotis diversicolor.</title>
        <authorList>
            <person name="Shan D."/>
            <person name="Li X."/>
            <person name="Gu Z."/>
            <person name="Wei G."/>
            <person name="Gao Z."/>
            <person name="Shao Z."/>
        </authorList>
    </citation>
    <scope>NUCLEOTIDE SEQUENCE [LARGE SCALE GENOMIC DNA]</scope>
    <source>
        <strain evidence="2 3">DS-2</strain>
    </source>
</reference>
<comment type="caution">
    <text evidence="2">The sequence shown here is derived from an EMBL/GenBank/DDBJ whole genome shotgun (WGS) entry which is preliminary data.</text>
</comment>
<dbReference type="GO" id="GO:0003677">
    <property type="term" value="F:DNA binding"/>
    <property type="evidence" value="ECO:0007669"/>
    <property type="project" value="UniProtKB-KW"/>
</dbReference>
<dbReference type="PATRIC" id="fig|1328313.3.peg.3087"/>
<dbReference type="InterPro" id="IPR000944">
    <property type="entry name" value="Tscrpt_reg_Rrf2"/>
</dbReference>
<evidence type="ECO:0000256" key="1">
    <source>
        <dbReference type="ARBA" id="ARBA00023125"/>
    </source>
</evidence>
<dbReference type="OrthoDB" id="9795923at2"/>